<sequence length="84" mass="9536">MELKIQKWGNSAAVRLPVDLLRKHGLHDGDVLEVEDVPNKLVLKPVTSKPKYTLKELLAQCDPDSPEPDELKAWHDMKPVGREE</sequence>
<dbReference type="Pfam" id="PF04014">
    <property type="entry name" value="MazE_antitoxin"/>
    <property type="match status" value="1"/>
</dbReference>
<dbReference type="RefSeq" id="WP_259037516.1">
    <property type="nucleotide sequence ID" value="NZ_JAJISC010000009.1"/>
</dbReference>
<comment type="caution">
    <text evidence="3">The sequence shown here is derived from an EMBL/GenBank/DDBJ whole genome shotgun (WGS) entry which is preliminary data.</text>
</comment>
<keyword evidence="4" id="KW-1185">Reference proteome</keyword>
<dbReference type="Gene3D" id="2.10.260.10">
    <property type="match status" value="1"/>
</dbReference>
<dbReference type="PANTHER" id="PTHR40516">
    <property type="entry name" value="ANTITOXIN CHPS-RELATED"/>
    <property type="match status" value="1"/>
</dbReference>
<dbReference type="InterPro" id="IPR039052">
    <property type="entry name" value="Antitox_PemI-like"/>
</dbReference>
<proteinExistence type="predicted"/>
<evidence type="ECO:0000313" key="3">
    <source>
        <dbReference type="EMBL" id="MCS2611024.1"/>
    </source>
</evidence>
<dbReference type="SMART" id="SM00966">
    <property type="entry name" value="SpoVT_AbrB"/>
    <property type="match status" value="1"/>
</dbReference>
<gene>
    <name evidence="3" type="ORF">LLY24_17050</name>
</gene>
<dbReference type="PANTHER" id="PTHR40516:SF1">
    <property type="entry name" value="ANTITOXIN CHPS-RELATED"/>
    <property type="match status" value="1"/>
</dbReference>
<feature type="compositionally biased region" description="Basic and acidic residues" evidence="1">
    <location>
        <begin position="69"/>
        <end position="84"/>
    </location>
</feature>
<protein>
    <submittedName>
        <fullName evidence="3">AbrB/MazE/SpoVT family DNA-binding domain-containing protein</fullName>
    </submittedName>
</protein>
<evidence type="ECO:0000256" key="1">
    <source>
        <dbReference type="SAM" id="MobiDB-lite"/>
    </source>
</evidence>
<reference evidence="3" key="1">
    <citation type="submission" date="2021-11" db="EMBL/GenBank/DDBJ databases">
        <title>Halomonas sp., isolated from a coastal aquaculture zone in Dongshan Bay.</title>
        <authorList>
            <person name="Lin W."/>
        </authorList>
    </citation>
    <scope>NUCLEOTIDE SEQUENCE</scope>
    <source>
        <strain evidence="3">Yzlin-01</strain>
    </source>
</reference>
<dbReference type="GO" id="GO:0003677">
    <property type="term" value="F:DNA binding"/>
    <property type="evidence" value="ECO:0007669"/>
    <property type="project" value="UniProtKB-KW"/>
</dbReference>
<evidence type="ECO:0000313" key="4">
    <source>
        <dbReference type="Proteomes" id="UP001165542"/>
    </source>
</evidence>
<dbReference type="Proteomes" id="UP001165542">
    <property type="component" value="Unassembled WGS sequence"/>
</dbReference>
<name>A0ABT2EHG3_9GAMM</name>
<feature type="domain" description="SpoVT-AbrB" evidence="2">
    <location>
        <begin position="6"/>
        <end position="51"/>
    </location>
</feature>
<dbReference type="SUPFAM" id="SSF89447">
    <property type="entry name" value="AbrB/MazE/MraZ-like"/>
    <property type="match status" value="1"/>
</dbReference>
<feature type="region of interest" description="Disordered" evidence="1">
    <location>
        <begin position="60"/>
        <end position="84"/>
    </location>
</feature>
<keyword evidence="3" id="KW-0238">DNA-binding</keyword>
<dbReference type="EMBL" id="JAJISC010000009">
    <property type="protein sequence ID" value="MCS2611024.1"/>
    <property type="molecule type" value="Genomic_DNA"/>
</dbReference>
<organism evidence="3 4">
    <name type="scientific">Halomonas dongshanensis</name>
    <dbReference type="NCBI Taxonomy" id="2890835"/>
    <lineage>
        <taxon>Bacteria</taxon>
        <taxon>Pseudomonadati</taxon>
        <taxon>Pseudomonadota</taxon>
        <taxon>Gammaproteobacteria</taxon>
        <taxon>Oceanospirillales</taxon>
        <taxon>Halomonadaceae</taxon>
        <taxon>Halomonas</taxon>
    </lineage>
</organism>
<evidence type="ECO:0000259" key="2">
    <source>
        <dbReference type="SMART" id="SM00966"/>
    </source>
</evidence>
<dbReference type="InterPro" id="IPR037914">
    <property type="entry name" value="SpoVT-AbrB_sf"/>
</dbReference>
<dbReference type="InterPro" id="IPR007159">
    <property type="entry name" value="SpoVT-AbrB_dom"/>
</dbReference>
<accession>A0ABT2EHG3</accession>